<dbReference type="GO" id="GO:0006508">
    <property type="term" value="P:proteolysis"/>
    <property type="evidence" value="ECO:0007669"/>
    <property type="project" value="UniProtKB-KW"/>
</dbReference>
<feature type="domain" description="VTT" evidence="6">
    <location>
        <begin position="353"/>
        <end position="472"/>
    </location>
</feature>
<dbReference type="Gene3D" id="3.40.395.10">
    <property type="entry name" value="Adenoviral Proteinase, Chain A"/>
    <property type="match status" value="1"/>
</dbReference>
<keyword evidence="3" id="KW-0378">Hydrolase</keyword>
<keyword evidence="2" id="KW-0645">Protease</keyword>
<keyword evidence="7" id="KW-1185">Reference proteome</keyword>
<evidence type="ECO:0000259" key="6">
    <source>
        <dbReference type="Pfam" id="PF09335"/>
    </source>
</evidence>
<dbReference type="RefSeq" id="XP_052107771.1">
    <property type="nucleotide sequence ID" value="XM_052251811.1"/>
</dbReference>
<sequence length="553" mass="63043">MHLASLQAKSDIESQIVSAICLILNQKNEKRFQEQIYCLPPDIVSMALSDHPKGEFISPKTKKEFRVEAYPSFIPFIDRKKLSSHPYIFAPVCHSGHWWLWLINTTKRKCQIFDPLHKKAPSDERKDINKFTWLELIEQENIKKGKYEWDNWPQEEVDHYRVEYASRILFSEMNKQRDRAIRESSAIRLSKPSSVLLSPFCQINSADIETGGSHADEFLKFHSSIFVRNSASACSYKHSGITMITEESSKMLENIDSEYDKLVLPDTPRAEEAEMLHPQAKSKVKSLCCWMKTFLWCCLAVILATVLVKWGVPFAFGKVLYPIMEWEATSFGHPVLALILVASLALLPVFLLPSGPSMWLAGMIFGYGLGFAIIMGGTTIGMVLPYQIGLQFRDRIHQWLKRWPRNAAMIRLAGEGNWLYQFQVVALFRLSPFPYTIFNYAVVVTNVKFWPYLCGSVAGMVPEAFLYIYSGRLMKTLAEVGSGKRHLNTVEIIYSLISFIISIVAIVAFTVYAKRTLRELKMIELNDEVSLNGEVPLVSEGEDTLATGHLVER</sequence>
<evidence type="ECO:0000256" key="4">
    <source>
        <dbReference type="SAM" id="Phobius"/>
    </source>
</evidence>
<comment type="similarity">
    <text evidence="1">Belongs to the peptidase C48 family.</text>
</comment>
<accession>A0A9C6T0W6</accession>
<dbReference type="Proteomes" id="UP000515211">
    <property type="component" value="Chromosome 1"/>
</dbReference>
<reference evidence="7" key="1">
    <citation type="journal article" date="2016" name="Nat. Genet.">
        <title>The genome sequences of Arachis duranensis and Arachis ipaensis, the diploid ancestors of cultivated peanut.</title>
        <authorList>
            <person name="Bertioli D.J."/>
            <person name="Cannon S.B."/>
            <person name="Froenicke L."/>
            <person name="Huang G."/>
            <person name="Farmer A.D."/>
            <person name="Cannon E.K."/>
            <person name="Liu X."/>
            <person name="Gao D."/>
            <person name="Clevenger J."/>
            <person name="Dash S."/>
            <person name="Ren L."/>
            <person name="Moretzsohn M.C."/>
            <person name="Shirasawa K."/>
            <person name="Huang W."/>
            <person name="Vidigal B."/>
            <person name="Abernathy B."/>
            <person name="Chu Y."/>
            <person name="Niederhuth C.E."/>
            <person name="Umale P."/>
            <person name="Araujo A.C."/>
            <person name="Kozik A."/>
            <person name="Kim K.D."/>
            <person name="Burow M.D."/>
            <person name="Varshney R.K."/>
            <person name="Wang X."/>
            <person name="Zhang X."/>
            <person name="Barkley N."/>
            <person name="Guimaraes P.M."/>
            <person name="Isobe S."/>
            <person name="Guo B."/>
            <person name="Liao B."/>
            <person name="Stalker H.T."/>
            <person name="Schmitz R.J."/>
            <person name="Scheffler B.E."/>
            <person name="Leal-Bertioli S.C."/>
            <person name="Xun X."/>
            <person name="Jackson S.A."/>
            <person name="Michelmore R."/>
            <person name="Ozias-Akins P."/>
        </authorList>
    </citation>
    <scope>NUCLEOTIDE SEQUENCE [LARGE SCALE GENOMIC DNA]</scope>
    <source>
        <strain evidence="7">cv. V14167</strain>
    </source>
</reference>
<dbReference type="Pfam" id="PF02902">
    <property type="entry name" value="Peptidase_C48"/>
    <property type="match status" value="1"/>
</dbReference>
<evidence type="ECO:0000256" key="3">
    <source>
        <dbReference type="ARBA" id="ARBA00022801"/>
    </source>
</evidence>
<evidence type="ECO:0000313" key="7">
    <source>
        <dbReference type="Proteomes" id="UP000515211"/>
    </source>
</evidence>
<protein>
    <submittedName>
        <fullName evidence="8">Uncharacterized protein LOC107466988</fullName>
    </submittedName>
</protein>
<reference evidence="8" key="2">
    <citation type="submission" date="2025-08" db="UniProtKB">
        <authorList>
            <consortium name="RefSeq"/>
        </authorList>
    </citation>
    <scope>IDENTIFICATION</scope>
    <source>
        <tissue evidence="8">Whole plant</tissue>
    </source>
</reference>
<proteinExistence type="inferred from homology"/>
<dbReference type="PANTHER" id="PTHR46431">
    <property type="entry name" value="EXPRESSED PROTEIN"/>
    <property type="match status" value="1"/>
</dbReference>
<keyword evidence="4" id="KW-0472">Membrane</keyword>
<evidence type="ECO:0000259" key="5">
    <source>
        <dbReference type="Pfam" id="PF02902"/>
    </source>
</evidence>
<feature type="transmembrane region" description="Helical" evidence="4">
    <location>
        <begin position="418"/>
        <end position="437"/>
    </location>
</feature>
<feature type="transmembrane region" description="Helical" evidence="4">
    <location>
        <begin position="492"/>
        <end position="513"/>
    </location>
</feature>
<feature type="domain" description="Ubiquitin-like protease family profile" evidence="5">
    <location>
        <begin position="32"/>
        <end position="121"/>
    </location>
</feature>
<gene>
    <name evidence="8" type="primary">LOC107466988</name>
</gene>
<dbReference type="KEGG" id="adu:107466988"/>
<dbReference type="GeneID" id="107466988"/>
<keyword evidence="4" id="KW-0812">Transmembrane</keyword>
<feature type="transmembrane region" description="Helical" evidence="4">
    <location>
        <begin position="364"/>
        <end position="384"/>
    </location>
</feature>
<dbReference type="InterPro" id="IPR038765">
    <property type="entry name" value="Papain-like_cys_pep_sf"/>
</dbReference>
<dbReference type="AlphaFoldDB" id="A0A9C6T0W6"/>
<dbReference type="InterPro" id="IPR032816">
    <property type="entry name" value="VTT_dom"/>
</dbReference>
<evidence type="ECO:0000256" key="2">
    <source>
        <dbReference type="ARBA" id="ARBA00022670"/>
    </source>
</evidence>
<feature type="transmembrane region" description="Helical" evidence="4">
    <location>
        <begin position="331"/>
        <end position="352"/>
    </location>
</feature>
<dbReference type="InterPro" id="IPR003653">
    <property type="entry name" value="Peptidase_C48_C"/>
</dbReference>
<evidence type="ECO:0000313" key="8">
    <source>
        <dbReference type="RefSeq" id="XP_052107771.1"/>
    </source>
</evidence>
<feature type="transmembrane region" description="Helical" evidence="4">
    <location>
        <begin position="449"/>
        <end position="469"/>
    </location>
</feature>
<name>A0A9C6T0W6_ARADU</name>
<organism evidence="7 8">
    <name type="scientific">Arachis duranensis</name>
    <name type="common">Wild peanut</name>
    <dbReference type="NCBI Taxonomy" id="130453"/>
    <lineage>
        <taxon>Eukaryota</taxon>
        <taxon>Viridiplantae</taxon>
        <taxon>Streptophyta</taxon>
        <taxon>Embryophyta</taxon>
        <taxon>Tracheophyta</taxon>
        <taxon>Spermatophyta</taxon>
        <taxon>Magnoliopsida</taxon>
        <taxon>eudicotyledons</taxon>
        <taxon>Gunneridae</taxon>
        <taxon>Pentapetalae</taxon>
        <taxon>rosids</taxon>
        <taxon>fabids</taxon>
        <taxon>Fabales</taxon>
        <taxon>Fabaceae</taxon>
        <taxon>Papilionoideae</taxon>
        <taxon>50 kb inversion clade</taxon>
        <taxon>dalbergioids sensu lato</taxon>
        <taxon>Dalbergieae</taxon>
        <taxon>Pterocarpus clade</taxon>
        <taxon>Arachis</taxon>
    </lineage>
</organism>
<feature type="transmembrane region" description="Helical" evidence="4">
    <location>
        <begin position="293"/>
        <end position="311"/>
    </location>
</feature>
<evidence type="ECO:0000256" key="1">
    <source>
        <dbReference type="ARBA" id="ARBA00005234"/>
    </source>
</evidence>
<keyword evidence="4" id="KW-1133">Transmembrane helix</keyword>
<dbReference type="GO" id="GO:0008234">
    <property type="term" value="F:cysteine-type peptidase activity"/>
    <property type="evidence" value="ECO:0007669"/>
    <property type="project" value="InterPro"/>
</dbReference>
<dbReference type="PANTHER" id="PTHR46431:SF5">
    <property type="entry name" value="EXPRESSED PROTEIN"/>
    <property type="match status" value="1"/>
</dbReference>
<dbReference type="SUPFAM" id="SSF54001">
    <property type="entry name" value="Cysteine proteinases"/>
    <property type="match status" value="1"/>
</dbReference>
<dbReference type="Pfam" id="PF09335">
    <property type="entry name" value="VTT_dom"/>
    <property type="match status" value="1"/>
</dbReference>